<dbReference type="AlphaFoldDB" id="A0A5B7KEQ8"/>
<comment type="caution">
    <text evidence="1">The sequence shown here is derived from an EMBL/GenBank/DDBJ whole genome shotgun (WGS) entry which is preliminary data.</text>
</comment>
<keyword evidence="2" id="KW-1185">Reference proteome</keyword>
<accession>A0A5B7KEQ8</accession>
<evidence type="ECO:0000313" key="2">
    <source>
        <dbReference type="Proteomes" id="UP000324222"/>
    </source>
</evidence>
<sequence length="86" mass="9566">MWLKAADPAKKPISFFSLIKDTRAEECSWTRATLVQCLGQVAALTPSEADQNWVEGPIMLHLLNIINSNKVNIITNTADTCSLEYD</sequence>
<reference evidence="1 2" key="1">
    <citation type="submission" date="2019-05" db="EMBL/GenBank/DDBJ databases">
        <title>Another draft genome of Portunus trituberculatus and its Hox gene families provides insights of decapod evolution.</title>
        <authorList>
            <person name="Jeong J.-H."/>
            <person name="Song I."/>
            <person name="Kim S."/>
            <person name="Choi T."/>
            <person name="Kim D."/>
            <person name="Ryu S."/>
            <person name="Kim W."/>
        </authorList>
    </citation>
    <scope>NUCLEOTIDE SEQUENCE [LARGE SCALE GENOMIC DNA]</scope>
    <source>
        <tissue evidence="1">Muscle</tissue>
    </source>
</reference>
<evidence type="ECO:0000313" key="1">
    <source>
        <dbReference type="EMBL" id="MPD05157.1"/>
    </source>
</evidence>
<name>A0A5B7KEQ8_PORTR</name>
<protein>
    <submittedName>
        <fullName evidence="1">Uncharacterized protein</fullName>
    </submittedName>
</protein>
<gene>
    <name evidence="1" type="ORF">E2C01_100888</name>
</gene>
<dbReference type="Proteomes" id="UP000324222">
    <property type="component" value="Unassembled WGS sequence"/>
</dbReference>
<dbReference type="OrthoDB" id="1884734at2759"/>
<organism evidence="1 2">
    <name type="scientific">Portunus trituberculatus</name>
    <name type="common">Swimming crab</name>
    <name type="synonym">Neptunus trituberculatus</name>
    <dbReference type="NCBI Taxonomy" id="210409"/>
    <lineage>
        <taxon>Eukaryota</taxon>
        <taxon>Metazoa</taxon>
        <taxon>Ecdysozoa</taxon>
        <taxon>Arthropoda</taxon>
        <taxon>Crustacea</taxon>
        <taxon>Multicrustacea</taxon>
        <taxon>Malacostraca</taxon>
        <taxon>Eumalacostraca</taxon>
        <taxon>Eucarida</taxon>
        <taxon>Decapoda</taxon>
        <taxon>Pleocyemata</taxon>
        <taxon>Brachyura</taxon>
        <taxon>Eubrachyura</taxon>
        <taxon>Portunoidea</taxon>
        <taxon>Portunidae</taxon>
        <taxon>Portuninae</taxon>
        <taxon>Portunus</taxon>
    </lineage>
</organism>
<dbReference type="EMBL" id="VSRR010144699">
    <property type="protein sequence ID" value="MPD05157.1"/>
    <property type="molecule type" value="Genomic_DNA"/>
</dbReference>
<proteinExistence type="predicted"/>